<proteinExistence type="predicted"/>
<gene>
    <name evidence="2" type="primary">cwp10</name>
</gene>
<evidence type="ECO:0000256" key="1">
    <source>
        <dbReference type="SAM" id="SignalP"/>
    </source>
</evidence>
<dbReference type="EMBL" id="FJ548848">
    <property type="protein sequence ID" value="ACM17844.1"/>
    <property type="molecule type" value="Genomic_DNA"/>
</dbReference>
<dbReference type="AlphaFoldDB" id="B9VHW3"/>
<name>B9VHW3_METAN</name>
<evidence type="ECO:0000313" key="2">
    <source>
        <dbReference type="EMBL" id="ACM17844.1"/>
    </source>
</evidence>
<feature type="chain" id="PRO_5002891746" evidence="1">
    <location>
        <begin position="19"/>
        <end position="120"/>
    </location>
</feature>
<sequence length="120" mass="13329">MQLAGLFVLASAALGAVAQYDDALYDDVQYYTENRPVATVYGGGKSQDIQDHRCHVLQSPVGGQVNSIEVRQPHYCQLFLDNNCNREWIAGTYFYQGSRRQPVHGKATQAHTIRCVPGRG</sequence>
<keyword evidence="1" id="KW-0732">Signal</keyword>
<organism evidence="2">
    <name type="scientific">Metarhizium anisopliae</name>
    <name type="common">Entomophthora anisopliae</name>
    <dbReference type="NCBI Taxonomy" id="5530"/>
    <lineage>
        <taxon>Eukaryota</taxon>
        <taxon>Fungi</taxon>
        <taxon>Dikarya</taxon>
        <taxon>Ascomycota</taxon>
        <taxon>Pezizomycotina</taxon>
        <taxon>Sordariomycetes</taxon>
        <taxon>Hypocreomycetidae</taxon>
        <taxon>Hypocreales</taxon>
        <taxon>Clavicipitaceae</taxon>
        <taxon>Metarhizium</taxon>
    </lineage>
</organism>
<reference evidence="2" key="1">
    <citation type="journal article" date="2010" name="Appl. Microbiol. Biotechnol.">
        <title>A new non-hydrophobic cell wall protein (CWP10) of Metarhizium anisopliae enhances conidial hydrophobicity when expressed in Beauveria bassiana.</title>
        <authorList>
            <person name="Li J."/>
            <person name="Ying S.H."/>
            <person name="Shan L.T."/>
            <person name="Feng M.G."/>
        </authorList>
    </citation>
    <scope>NUCLEOTIDE SEQUENCE</scope>
</reference>
<feature type="signal peptide" evidence="1">
    <location>
        <begin position="1"/>
        <end position="18"/>
    </location>
</feature>
<accession>B9VHW3</accession>
<protein>
    <submittedName>
        <fullName evidence="2">Cell wall protein</fullName>
    </submittedName>
</protein>